<gene>
    <name evidence="5" type="primary">LRRC4B</name>
    <name evidence="5" type="ORF">CEXT_461791</name>
</gene>
<dbReference type="AlphaFoldDB" id="A0AAV4PZ07"/>
<dbReference type="FunFam" id="3.80.10.10:FF:000082">
    <property type="entry name" value="Leucine-rich repeat-containing 24"/>
    <property type="match status" value="1"/>
</dbReference>
<dbReference type="Proteomes" id="UP001054945">
    <property type="component" value="Unassembled WGS sequence"/>
</dbReference>
<dbReference type="Pfam" id="PF00560">
    <property type="entry name" value="LRR_1"/>
    <property type="match status" value="1"/>
</dbReference>
<keyword evidence="1" id="KW-0433">Leucine-rich repeat</keyword>
<accession>A0AAV4PZ07</accession>
<dbReference type="SUPFAM" id="SSF52058">
    <property type="entry name" value="L domain-like"/>
    <property type="match status" value="1"/>
</dbReference>
<sequence>MPQVQCSVTFYIILAFVYLTYIHPIESAKDACLSECSCKWKNGKQTAECVGVNLVGIPTGLSGETQVLDLTGNLLQLLPSRAFYKVGLVNLQKVFASRCGLLSIADDAFYQLSNLIELDLSSNFITWIPAAALRDTQLLRRLLLSSNPIQRVENDTFSLLTHLTVLELSSCQIEAVEPRAFDGLKSLEYLKLDGNKLRTLPPEMVDPFSTLYGLELHQKIHGNVIVTLGV</sequence>
<dbReference type="Gene3D" id="3.80.10.10">
    <property type="entry name" value="Ribonuclease Inhibitor"/>
    <property type="match status" value="1"/>
</dbReference>
<proteinExistence type="predicted"/>
<evidence type="ECO:0000256" key="1">
    <source>
        <dbReference type="ARBA" id="ARBA00022614"/>
    </source>
</evidence>
<dbReference type="Pfam" id="PF13855">
    <property type="entry name" value="LRR_8"/>
    <property type="match status" value="1"/>
</dbReference>
<dbReference type="InterPro" id="IPR050467">
    <property type="entry name" value="LRFN"/>
</dbReference>
<evidence type="ECO:0000256" key="3">
    <source>
        <dbReference type="ARBA" id="ARBA00022737"/>
    </source>
</evidence>
<dbReference type="InterPro" id="IPR001611">
    <property type="entry name" value="Leu-rich_rpt"/>
</dbReference>
<dbReference type="InterPro" id="IPR032675">
    <property type="entry name" value="LRR_dom_sf"/>
</dbReference>
<keyword evidence="3" id="KW-0677">Repeat</keyword>
<dbReference type="PANTHER" id="PTHR45842:SF12">
    <property type="entry name" value="KEKKON 5, ISOFORM A"/>
    <property type="match status" value="1"/>
</dbReference>
<evidence type="ECO:0000313" key="6">
    <source>
        <dbReference type="Proteomes" id="UP001054945"/>
    </source>
</evidence>
<evidence type="ECO:0000313" key="5">
    <source>
        <dbReference type="EMBL" id="GIY02903.1"/>
    </source>
</evidence>
<keyword evidence="2" id="KW-0732">Signal</keyword>
<evidence type="ECO:0000256" key="2">
    <source>
        <dbReference type="ARBA" id="ARBA00022729"/>
    </source>
</evidence>
<dbReference type="PANTHER" id="PTHR45842">
    <property type="entry name" value="SYNAPTIC ADHESION-LIKE MOLECULE SALM"/>
    <property type="match status" value="1"/>
</dbReference>
<dbReference type="EMBL" id="BPLR01005520">
    <property type="protein sequence ID" value="GIY02903.1"/>
    <property type="molecule type" value="Genomic_DNA"/>
</dbReference>
<evidence type="ECO:0000256" key="4">
    <source>
        <dbReference type="ARBA" id="ARBA00023180"/>
    </source>
</evidence>
<comment type="caution">
    <text evidence="5">The sequence shown here is derived from an EMBL/GenBank/DDBJ whole genome shotgun (WGS) entry which is preliminary data.</text>
</comment>
<protein>
    <submittedName>
        <fullName evidence="5">Leucine-rich repeat-containing protein 4B</fullName>
    </submittedName>
</protein>
<keyword evidence="6" id="KW-1185">Reference proteome</keyword>
<reference evidence="5 6" key="1">
    <citation type="submission" date="2021-06" db="EMBL/GenBank/DDBJ databases">
        <title>Caerostris extrusa draft genome.</title>
        <authorList>
            <person name="Kono N."/>
            <person name="Arakawa K."/>
        </authorList>
    </citation>
    <scope>NUCLEOTIDE SEQUENCE [LARGE SCALE GENOMIC DNA]</scope>
</reference>
<organism evidence="5 6">
    <name type="scientific">Caerostris extrusa</name>
    <name type="common">Bark spider</name>
    <name type="synonym">Caerostris bankana</name>
    <dbReference type="NCBI Taxonomy" id="172846"/>
    <lineage>
        <taxon>Eukaryota</taxon>
        <taxon>Metazoa</taxon>
        <taxon>Ecdysozoa</taxon>
        <taxon>Arthropoda</taxon>
        <taxon>Chelicerata</taxon>
        <taxon>Arachnida</taxon>
        <taxon>Araneae</taxon>
        <taxon>Araneomorphae</taxon>
        <taxon>Entelegynae</taxon>
        <taxon>Araneoidea</taxon>
        <taxon>Araneidae</taxon>
        <taxon>Caerostris</taxon>
    </lineage>
</organism>
<dbReference type="SMART" id="SM00369">
    <property type="entry name" value="LRR_TYP"/>
    <property type="match status" value="6"/>
</dbReference>
<name>A0AAV4PZ07_CAEEX</name>
<keyword evidence="4" id="KW-0325">Glycoprotein</keyword>
<dbReference type="InterPro" id="IPR003591">
    <property type="entry name" value="Leu-rich_rpt_typical-subtyp"/>
</dbReference>